<evidence type="ECO:0000313" key="1">
    <source>
        <dbReference type="EMBL" id="EJK60244.1"/>
    </source>
</evidence>
<dbReference type="Proteomes" id="UP000266841">
    <property type="component" value="Unassembled WGS sequence"/>
</dbReference>
<organism evidence="1 2">
    <name type="scientific">Thalassiosira oceanica</name>
    <name type="common">Marine diatom</name>
    <dbReference type="NCBI Taxonomy" id="159749"/>
    <lineage>
        <taxon>Eukaryota</taxon>
        <taxon>Sar</taxon>
        <taxon>Stramenopiles</taxon>
        <taxon>Ochrophyta</taxon>
        <taxon>Bacillariophyta</taxon>
        <taxon>Coscinodiscophyceae</taxon>
        <taxon>Thalassiosirophycidae</taxon>
        <taxon>Thalassiosirales</taxon>
        <taxon>Thalassiosiraceae</taxon>
        <taxon>Thalassiosira</taxon>
    </lineage>
</organism>
<dbReference type="SUPFAM" id="SSF81901">
    <property type="entry name" value="HCP-like"/>
    <property type="match status" value="1"/>
</dbReference>
<reference evidence="1 2" key="1">
    <citation type="journal article" date="2012" name="Genome Biol.">
        <title>Genome and low-iron response of an oceanic diatom adapted to chronic iron limitation.</title>
        <authorList>
            <person name="Lommer M."/>
            <person name="Specht M."/>
            <person name="Roy A.S."/>
            <person name="Kraemer L."/>
            <person name="Andreson R."/>
            <person name="Gutowska M.A."/>
            <person name="Wolf J."/>
            <person name="Bergner S.V."/>
            <person name="Schilhabel M.B."/>
            <person name="Klostermeier U.C."/>
            <person name="Beiko R.G."/>
            <person name="Rosenstiel P."/>
            <person name="Hippler M."/>
            <person name="Laroche J."/>
        </authorList>
    </citation>
    <scope>NUCLEOTIDE SEQUENCE [LARGE SCALE GENOMIC DNA]</scope>
    <source>
        <strain evidence="1 2">CCMP1005</strain>
    </source>
</reference>
<evidence type="ECO:0000313" key="2">
    <source>
        <dbReference type="Proteomes" id="UP000266841"/>
    </source>
</evidence>
<dbReference type="InterPro" id="IPR011990">
    <property type="entry name" value="TPR-like_helical_dom_sf"/>
</dbReference>
<dbReference type="Gene3D" id="1.25.40.10">
    <property type="entry name" value="Tetratricopeptide repeat domain"/>
    <property type="match status" value="1"/>
</dbReference>
<proteinExistence type="predicted"/>
<comment type="caution">
    <text evidence="1">The sequence shown here is derived from an EMBL/GenBank/DDBJ whole genome shotgun (WGS) entry which is preliminary data.</text>
</comment>
<gene>
    <name evidence="1" type="ORF">THAOC_19439</name>
</gene>
<sequence length="88" mass="10157">MQGHDKSRYNLGCLEGQKGNHDRAVRHFLISAKMGLKDSVDNIKKRFMAELATKEQYAQALEGYQKAMEEMKSHDRDEAKRLMDEQGL</sequence>
<accession>K0S5U0</accession>
<protein>
    <submittedName>
        <fullName evidence="1">Uncharacterized protein</fullName>
    </submittedName>
</protein>
<dbReference type="EMBL" id="AGNL01021341">
    <property type="protein sequence ID" value="EJK60244.1"/>
    <property type="molecule type" value="Genomic_DNA"/>
</dbReference>
<keyword evidence="2" id="KW-1185">Reference proteome</keyword>
<dbReference type="OrthoDB" id="442451at2759"/>
<name>K0S5U0_THAOC</name>
<dbReference type="AlphaFoldDB" id="K0S5U0"/>